<gene>
    <name evidence="4" type="ORF">H9727_00155</name>
</gene>
<dbReference type="InterPro" id="IPR038718">
    <property type="entry name" value="SNF2-like_sf"/>
</dbReference>
<dbReference type="GO" id="GO:0005524">
    <property type="term" value="F:ATP binding"/>
    <property type="evidence" value="ECO:0007669"/>
    <property type="project" value="InterPro"/>
</dbReference>
<dbReference type="AlphaFoldDB" id="A0A9D2CXY6"/>
<reference evidence="4" key="1">
    <citation type="journal article" date="2021" name="PeerJ">
        <title>Extensive microbial diversity within the chicken gut microbiome revealed by metagenomics and culture.</title>
        <authorList>
            <person name="Gilroy R."/>
            <person name="Ravi A."/>
            <person name="Getino M."/>
            <person name="Pursley I."/>
            <person name="Horton D.L."/>
            <person name="Alikhan N.F."/>
            <person name="Baker D."/>
            <person name="Gharbi K."/>
            <person name="Hall N."/>
            <person name="Watson M."/>
            <person name="Adriaenssens E.M."/>
            <person name="Foster-Nyarko E."/>
            <person name="Jarju S."/>
            <person name="Secka A."/>
            <person name="Antonio M."/>
            <person name="Oren A."/>
            <person name="Chaudhuri R.R."/>
            <person name="La Ragione R."/>
            <person name="Hildebrand F."/>
            <person name="Pallen M.J."/>
        </authorList>
    </citation>
    <scope>NUCLEOTIDE SEQUENCE</scope>
    <source>
        <strain evidence="4">CHK187-5294</strain>
    </source>
</reference>
<accession>A0A9D2CXY6</accession>
<feature type="domain" description="Helicase C-terminal" evidence="3">
    <location>
        <begin position="515"/>
        <end position="668"/>
    </location>
</feature>
<keyword evidence="4" id="KW-0347">Helicase</keyword>
<dbReference type="PROSITE" id="PS51194">
    <property type="entry name" value="HELICASE_CTER"/>
    <property type="match status" value="1"/>
</dbReference>
<evidence type="ECO:0000313" key="4">
    <source>
        <dbReference type="EMBL" id="HIZ02677.1"/>
    </source>
</evidence>
<protein>
    <submittedName>
        <fullName evidence="4">DEAD/DEAH box helicase</fullName>
    </submittedName>
</protein>
<sequence length="931" mass="105551">MSKKNYRIEVGLNAFDKEKQRTHLSSTKEAYNAKIAEMNKAVEALDRYDDFSILKIDPYKYKKEKGCGYGITEKQGFNDGIILQHQKDAALAFLRELRGFGLLADVVGSGKTYEACVVLSELAVRDKVRSLLLVVPGQVYATWVDVLENQFGLGKGVLHEVGADIDISEIECEKTGNFLRPVRPIIVKTEDFVHWPEETKKLLFDVIVVDEAHHLCAEEGKYAKAMKLLSLMMETKKKANMTYCLLLSATPHSGNLEHMFRLWYFIRCKGGNPSDFDEKEDKERTEDYNKEKNYYKQHVCRGAATVMEFIKKVKFIEVTGTHAQAFGEYLAKEKIRGFEKKTEGEKSRIVQEFLDENREIKKAVLAQVANAYHNGVLRSIMIRQPNNLLSKKKELFNYLFFPMQEKPGKISAKGLNGEDLTINLADLYGDKAVSVGSKKMSLADYVEEVRGNRTQKQAYAEMIGSKVINTVGAEKPLFTKAGSGAYYWEQMRELPQDTSYELIPYQYDGDLFSHKLEKAKEILRAHKNARVLVFFDYELKKEDCLADRFEEALLADKEFSSRVLSGNVLDRTGTVERFRKKEDAVLVVKDAAFTEGVNLQDSNIIINFQITPDPLAMDQRIGRIFRLGQKNNVRIYSLADMNRLEGYVLMYFLRIGLMSSGSGDATIIAGSNNERMVTVRCPVCGNVKLYSLEDYETRKKNDDLYCVETELCRRGDTKGTRMEEISVYDFKCDVCDSVFARSVSEEGYLCMSVNNEGKGIMCNSGEFGDREVYCRKICAVSHCAYFKRTKLDERCPALLKYKEDKNTSDSDLMQLCEMCTNKDCLPKCRIDVGADAVKACSVCDYASCYPHPHAVRFDDKWEADCPVCAASHRGGRIRPVLARTFATYIRSAWDFKHDGGAGFCGNLRAEAAKVADIKDILGNDKEQPLGR</sequence>
<dbReference type="SUPFAM" id="SSF52540">
    <property type="entry name" value="P-loop containing nucleoside triphosphate hydrolases"/>
    <property type="match status" value="2"/>
</dbReference>
<dbReference type="InterPro" id="IPR001650">
    <property type="entry name" value="Helicase_C-like"/>
</dbReference>
<dbReference type="Gene3D" id="3.40.50.300">
    <property type="entry name" value="P-loop containing nucleotide triphosphate hydrolases"/>
    <property type="match status" value="1"/>
</dbReference>
<proteinExistence type="predicted"/>
<dbReference type="EMBL" id="DXCL01000001">
    <property type="protein sequence ID" value="HIZ02677.1"/>
    <property type="molecule type" value="Genomic_DNA"/>
</dbReference>
<dbReference type="Proteomes" id="UP000824132">
    <property type="component" value="Unassembled WGS sequence"/>
</dbReference>
<dbReference type="PROSITE" id="PS51192">
    <property type="entry name" value="HELICASE_ATP_BIND_1"/>
    <property type="match status" value="1"/>
</dbReference>
<comment type="caution">
    <text evidence="4">The sequence shown here is derived from an EMBL/GenBank/DDBJ whole genome shotgun (WGS) entry which is preliminary data.</text>
</comment>
<dbReference type="SMART" id="SM00490">
    <property type="entry name" value="HELICc"/>
    <property type="match status" value="1"/>
</dbReference>
<feature type="domain" description="Helicase ATP-binding" evidence="2">
    <location>
        <begin position="92"/>
        <end position="269"/>
    </location>
</feature>
<dbReference type="GO" id="GO:0004386">
    <property type="term" value="F:helicase activity"/>
    <property type="evidence" value="ECO:0007669"/>
    <property type="project" value="UniProtKB-KW"/>
</dbReference>
<dbReference type="InterPro" id="IPR014001">
    <property type="entry name" value="Helicase_ATP-bd"/>
</dbReference>
<dbReference type="Pfam" id="PF00176">
    <property type="entry name" value="SNF2-rel_dom"/>
    <property type="match status" value="1"/>
</dbReference>
<dbReference type="Pfam" id="PF00271">
    <property type="entry name" value="Helicase_C"/>
    <property type="match status" value="1"/>
</dbReference>
<dbReference type="PANTHER" id="PTHR45766">
    <property type="entry name" value="DNA ANNEALING HELICASE AND ENDONUCLEASE ZRANB3 FAMILY MEMBER"/>
    <property type="match status" value="1"/>
</dbReference>
<organism evidence="4 5">
    <name type="scientific">Candidatus Borkfalkia avistercoris</name>
    <dbReference type="NCBI Taxonomy" id="2838504"/>
    <lineage>
        <taxon>Bacteria</taxon>
        <taxon>Bacillati</taxon>
        <taxon>Bacillota</taxon>
        <taxon>Clostridia</taxon>
        <taxon>Christensenellales</taxon>
        <taxon>Christensenellaceae</taxon>
        <taxon>Candidatus Borkfalkia</taxon>
    </lineage>
</organism>
<name>A0A9D2CXY6_9FIRM</name>
<dbReference type="GO" id="GO:0016787">
    <property type="term" value="F:hydrolase activity"/>
    <property type="evidence" value="ECO:0007669"/>
    <property type="project" value="UniProtKB-KW"/>
</dbReference>
<dbReference type="CDD" id="cd18793">
    <property type="entry name" value="SF2_C_SNF"/>
    <property type="match status" value="1"/>
</dbReference>
<evidence type="ECO:0000259" key="2">
    <source>
        <dbReference type="PROSITE" id="PS51192"/>
    </source>
</evidence>
<keyword evidence="4" id="KW-0067">ATP-binding</keyword>
<dbReference type="InterPro" id="IPR027417">
    <property type="entry name" value="P-loop_NTPase"/>
</dbReference>
<dbReference type="Gene3D" id="3.40.50.10810">
    <property type="entry name" value="Tandem AAA-ATPase domain"/>
    <property type="match status" value="1"/>
</dbReference>
<evidence type="ECO:0000256" key="1">
    <source>
        <dbReference type="ARBA" id="ARBA00022801"/>
    </source>
</evidence>
<keyword evidence="1" id="KW-0378">Hydrolase</keyword>
<dbReference type="SMART" id="SM00487">
    <property type="entry name" value="DEXDc"/>
    <property type="match status" value="1"/>
</dbReference>
<evidence type="ECO:0000313" key="5">
    <source>
        <dbReference type="Proteomes" id="UP000824132"/>
    </source>
</evidence>
<keyword evidence="4" id="KW-0547">Nucleotide-binding</keyword>
<dbReference type="InterPro" id="IPR049730">
    <property type="entry name" value="SNF2/RAD54-like_C"/>
</dbReference>
<reference evidence="4" key="2">
    <citation type="submission" date="2021-04" db="EMBL/GenBank/DDBJ databases">
        <authorList>
            <person name="Gilroy R."/>
        </authorList>
    </citation>
    <scope>NUCLEOTIDE SEQUENCE</scope>
    <source>
        <strain evidence="4">CHK187-5294</strain>
    </source>
</reference>
<evidence type="ECO:0000259" key="3">
    <source>
        <dbReference type="PROSITE" id="PS51194"/>
    </source>
</evidence>
<dbReference type="InterPro" id="IPR000330">
    <property type="entry name" value="SNF2_N"/>
</dbReference>
<dbReference type="PANTHER" id="PTHR45766:SF6">
    <property type="entry name" value="SWI_SNF-RELATED MATRIX-ASSOCIATED ACTIN-DEPENDENT REGULATOR OF CHROMATIN SUBFAMILY A-LIKE PROTEIN 1"/>
    <property type="match status" value="1"/>
</dbReference>